<keyword evidence="3" id="KW-1185">Reference proteome</keyword>
<reference evidence="2" key="1">
    <citation type="submission" date="2021-01" db="EMBL/GenBank/DDBJ databases">
        <title>A chromosome-scale assembly of European eel, Anguilla anguilla.</title>
        <authorList>
            <person name="Henkel C."/>
            <person name="Jong-Raadsen S.A."/>
            <person name="Dufour S."/>
            <person name="Weltzien F.-A."/>
            <person name="Palstra A.P."/>
            <person name="Pelster B."/>
            <person name="Spaink H.P."/>
            <person name="Van Den Thillart G.E."/>
            <person name="Jansen H."/>
            <person name="Zahm M."/>
            <person name="Klopp C."/>
            <person name="Cedric C."/>
            <person name="Louis A."/>
            <person name="Berthelot C."/>
            <person name="Parey E."/>
            <person name="Roest Crollius H."/>
            <person name="Montfort J."/>
            <person name="Robinson-Rechavi M."/>
            <person name="Bucao C."/>
            <person name="Bouchez O."/>
            <person name="Gislard M."/>
            <person name="Lluch J."/>
            <person name="Milhes M."/>
            <person name="Lampietro C."/>
            <person name="Lopez Roques C."/>
            <person name="Donnadieu C."/>
            <person name="Braasch I."/>
            <person name="Desvignes T."/>
            <person name="Postlethwait J."/>
            <person name="Bobe J."/>
            <person name="Guiguen Y."/>
            <person name="Dirks R."/>
        </authorList>
    </citation>
    <scope>NUCLEOTIDE SEQUENCE</scope>
    <source>
        <strain evidence="2">Tag_6206</strain>
        <tissue evidence="2">Liver</tissue>
    </source>
</reference>
<dbReference type="AlphaFoldDB" id="A0A9D3RKE6"/>
<comment type="caution">
    <text evidence="2">The sequence shown here is derived from an EMBL/GenBank/DDBJ whole genome shotgun (WGS) entry which is preliminary data.</text>
</comment>
<protein>
    <submittedName>
        <fullName evidence="2">Uncharacterized protein</fullName>
    </submittedName>
</protein>
<evidence type="ECO:0000313" key="2">
    <source>
        <dbReference type="EMBL" id="KAG5833385.1"/>
    </source>
</evidence>
<gene>
    <name evidence="2" type="ORF">ANANG_G00275370</name>
</gene>
<dbReference type="EMBL" id="JAFIRN010000016">
    <property type="protein sequence ID" value="KAG5833385.1"/>
    <property type="molecule type" value="Genomic_DNA"/>
</dbReference>
<proteinExistence type="predicted"/>
<feature type="region of interest" description="Disordered" evidence="1">
    <location>
        <begin position="1"/>
        <end position="26"/>
    </location>
</feature>
<name>A0A9D3RKE6_ANGAN</name>
<evidence type="ECO:0000313" key="3">
    <source>
        <dbReference type="Proteomes" id="UP001044222"/>
    </source>
</evidence>
<sequence length="166" mass="17468">MLQVLHGSVTAPHLSPRGPRGTPRADRRHVLRQRPLLGLVHDQLAPLLGPALLRALFQLREGRGSDVGGPAGHQLDGPARVDPVHAGVEVHGLGGARGPGVAARVRAGPRPGGALHRGLGRDLAVRGRALLHLLVRWNGGRLAVGSELTDLLGHFRQRAPLQGLAL</sequence>
<accession>A0A9D3RKE6</accession>
<dbReference type="Proteomes" id="UP001044222">
    <property type="component" value="Chromosome 16"/>
</dbReference>
<evidence type="ECO:0000256" key="1">
    <source>
        <dbReference type="SAM" id="MobiDB-lite"/>
    </source>
</evidence>
<organism evidence="2 3">
    <name type="scientific">Anguilla anguilla</name>
    <name type="common">European freshwater eel</name>
    <name type="synonym">Muraena anguilla</name>
    <dbReference type="NCBI Taxonomy" id="7936"/>
    <lineage>
        <taxon>Eukaryota</taxon>
        <taxon>Metazoa</taxon>
        <taxon>Chordata</taxon>
        <taxon>Craniata</taxon>
        <taxon>Vertebrata</taxon>
        <taxon>Euteleostomi</taxon>
        <taxon>Actinopterygii</taxon>
        <taxon>Neopterygii</taxon>
        <taxon>Teleostei</taxon>
        <taxon>Anguilliformes</taxon>
        <taxon>Anguillidae</taxon>
        <taxon>Anguilla</taxon>
    </lineage>
</organism>
<feature type="non-terminal residue" evidence="2">
    <location>
        <position position="166"/>
    </location>
</feature>